<feature type="region of interest" description="Disordered" evidence="1">
    <location>
        <begin position="310"/>
        <end position="390"/>
    </location>
</feature>
<feature type="region of interest" description="Disordered" evidence="1">
    <location>
        <begin position="200"/>
        <end position="220"/>
    </location>
</feature>
<feature type="region of interest" description="Disordered" evidence="1">
    <location>
        <begin position="114"/>
        <end position="188"/>
    </location>
</feature>
<feature type="compositionally biased region" description="Basic and acidic residues" evidence="1">
    <location>
        <begin position="732"/>
        <end position="751"/>
    </location>
</feature>
<feature type="compositionally biased region" description="Polar residues" evidence="1">
    <location>
        <begin position="333"/>
        <end position="343"/>
    </location>
</feature>
<feature type="compositionally biased region" description="Polar residues" evidence="1">
    <location>
        <begin position="366"/>
        <end position="386"/>
    </location>
</feature>
<dbReference type="EMBL" id="AVOT02037464">
    <property type="protein sequence ID" value="MBW0532142.1"/>
    <property type="molecule type" value="Genomic_DNA"/>
</dbReference>
<evidence type="ECO:0000313" key="3">
    <source>
        <dbReference type="Proteomes" id="UP000765509"/>
    </source>
</evidence>
<feature type="region of interest" description="Disordered" evidence="1">
    <location>
        <begin position="460"/>
        <end position="527"/>
    </location>
</feature>
<sequence>MSTINPIETNLTFRRRSQRHSLDLAAQKRVRINGPNGSESSDEDETEGDLKEIVKNDEVIQSSSDSFQSASLTNKIELPSSTNVQETVSRHNRRKSLLQKILIKQAVEVHLAQQSEPDELVGVSGISSSSDDDEDDEDDAEDDNDNDHNNDNDNQDNNHKQKDGGDKNDNVHGNDLNELNDSSNSQSLDNHSKLILKQNPSETTSTIKEQVPLSLTSQPSPKTIFTSQDNHSNIIKNDLFPKLPSSFPSADLPKKFNDRRSISPNAKLLASFTVEQSIGKSLSPPPTTVDFPLKSSFRRQSYSPQELLSFSKSNGLFKPTTSPSRPTPHSIIKHNTQINSRSPSHPVEDNELTPQNRRISLRGSGNDLNSRQSSPTPIQTINNQDSIKPHRLIRTPRSFLIKRRGSLTPLTLPVCGSDPSASVKNLDESDDHSVQTSAKRKVRFDQDVFCLEFDKLPEELPTSRQKQPKLDLSPSQPTTVETEMSSGVEQSSEQNQNHQLVTSSNRQRRRSPRLSTPMPGQLNDFQCTPSSDQGFILTTPILTAPSCPLFDLSGLSLNSDPKKTNNVIANSSTQGYKELNQSENLQSGQAQESKAEDSIFQQLTSRLLGLGFSGQTRPRTLSLPTDLSKLRSPNNLKDLEAQMDVLSLRGSNLDEGKAPSRSFSAPGPVRLSSLSHFSPQLVGVKQIFMEQLSGMGGLAELTTTVLRAFRPLGDNQDSNNSENTNGLGKNLEGIKRSEVAEEPKKLKDKIQSEPTAITPTSLSSTRPRQTAAIRNQNLVQPRPRPDRTLRPRLSNNQRAPLSLPVRSRNQRERMTKPSCRPPSSSNAILEASGKRIGSRN</sequence>
<feature type="compositionally biased region" description="Acidic residues" evidence="1">
    <location>
        <begin position="130"/>
        <end position="145"/>
    </location>
</feature>
<feature type="compositionally biased region" description="Basic and acidic residues" evidence="1">
    <location>
        <begin position="48"/>
        <end position="58"/>
    </location>
</feature>
<organism evidence="2 3">
    <name type="scientific">Austropuccinia psidii MF-1</name>
    <dbReference type="NCBI Taxonomy" id="1389203"/>
    <lineage>
        <taxon>Eukaryota</taxon>
        <taxon>Fungi</taxon>
        <taxon>Dikarya</taxon>
        <taxon>Basidiomycota</taxon>
        <taxon>Pucciniomycotina</taxon>
        <taxon>Pucciniomycetes</taxon>
        <taxon>Pucciniales</taxon>
        <taxon>Sphaerophragmiaceae</taxon>
        <taxon>Austropuccinia</taxon>
    </lineage>
</organism>
<evidence type="ECO:0000256" key="1">
    <source>
        <dbReference type="SAM" id="MobiDB-lite"/>
    </source>
</evidence>
<gene>
    <name evidence="2" type="ORF">O181_071857</name>
</gene>
<feature type="region of interest" description="Disordered" evidence="1">
    <location>
        <begin position="18"/>
        <end position="92"/>
    </location>
</feature>
<dbReference type="AlphaFoldDB" id="A0A9Q3F8F5"/>
<feature type="compositionally biased region" description="Low complexity" evidence="1">
    <location>
        <begin position="62"/>
        <end position="71"/>
    </location>
</feature>
<feature type="compositionally biased region" description="Polar residues" evidence="1">
    <location>
        <begin position="752"/>
        <end position="779"/>
    </location>
</feature>
<feature type="region of interest" description="Disordered" evidence="1">
    <location>
        <begin position="712"/>
        <end position="840"/>
    </location>
</feature>
<protein>
    <submittedName>
        <fullName evidence="2">Uncharacterized protein</fullName>
    </submittedName>
</protein>
<comment type="caution">
    <text evidence="2">The sequence shown here is derived from an EMBL/GenBank/DDBJ whole genome shotgun (WGS) entry which is preliminary data.</text>
</comment>
<feature type="compositionally biased region" description="Low complexity" evidence="1">
    <location>
        <begin position="174"/>
        <end position="188"/>
    </location>
</feature>
<proteinExistence type="predicted"/>
<reference evidence="2" key="1">
    <citation type="submission" date="2021-03" db="EMBL/GenBank/DDBJ databases">
        <title>Draft genome sequence of rust myrtle Austropuccinia psidii MF-1, a brazilian biotype.</title>
        <authorList>
            <person name="Quecine M.C."/>
            <person name="Pachon D.M.R."/>
            <person name="Bonatelli M.L."/>
            <person name="Correr F.H."/>
            <person name="Franceschini L.M."/>
            <person name="Leite T.F."/>
            <person name="Margarido G.R.A."/>
            <person name="Almeida C.A."/>
            <person name="Ferrarezi J.A."/>
            <person name="Labate C.A."/>
        </authorList>
    </citation>
    <scope>NUCLEOTIDE SEQUENCE</scope>
    <source>
        <strain evidence="2">MF-1</strain>
    </source>
</reference>
<feature type="compositionally biased region" description="Polar residues" evidence="1">
    <location>
        <begin position="473"/>
        <end position="505"/>
    </location>
</feature>
<dbReference type="OrthoDB" id="2507830at2759"/>
<accession>A0A9Q3F8F5</accession>
<keyword evidence="3" id="KW-1185">Reference proteome</keyword>
<evidence type="ECO:0000313" key="2">
    <source>
        <dbReference type="EMBL" id="MBW0532142.1"/>
    </source>
</evidence>
<dbReference type="Proteomes" id="UP000765509">
    <property type="component" value="Unassembled WGS sequence"/>
</dbReference>
<name>A0A9Q3F8F5_9BASI</name>
<feature type="compositionally biased region" description="Low complexity" evidence="1">
    <location>
        <begin position="319"/>
        <end position="330"/>
    </location>
</feature>
<feature type="compositionally biased region" description="Basic and acidic residues" evidence="1">
    <location>
        <begin position="146"/>
        <end position="172"/>
    </location>
</feature>
<feature type="compositionally biased region" description="Polar residues" evidence="1">
    <location>
        <begin position="715"/>
        <end position="727"/>
    </location>
</feature>